<dbReference type="Proteomes" id="UP000179076">
    <property type="component" value="Unassembled WGS sequence"/>
</dbReference>
<dbReference type="GO" id="GO:0008237">
    <property type="term" value="F:metallopeptidase activity"/>
    <property type="evidence" value="ECO:0007669"/>
    <property type="project" value="UniProtKB-UniRule"/>
</dbReference>
<dbReference type="SUPFAM" id="SSF54631">
    <property type="entry name" value="CBS-domain pair"/>
    <property type="match status" value="1"/>
</dbReference>
<dbReference type="Pfam" id="PF02163">
    <property type="entry name" value="Peptidase_M50"/>
    <property type="match status" value="2"/>
</dbReference>
<evidence type="ECO:0000256" key="8">
    <source>
        <dbReference type="ARBA" id="ARBA00022801"/>
    </source>
</evidence>
<keyword evidence="4 14" id="KW-0645">Protease</keyword>
<name>A0A1F6V395_9PROT</name>
<evidence type="ECO:0000256" key="10">
    <source>
        <dbReference type="ARBA" id="ARBA00022989"/>
    </source>
</evidence>
<organism evidence="19 20">
    <name type="scientific">Candidatus Muproteobacteria bacterium RBG_16_60_9</name>
    <dbReference type="NCBI Taxonomy" id="1817755"/>
    <lineage>
        <taxon>Bacteria</taxon>
        <taxon>Pseudomonadati</taxon>
        <taxon>Pseudomonadota</taxon>
        <taxon>Candidatus Muproteobacteria</taxon>
    </lineage>
</organism>
<dbReference type="PANTHER" id="PTHR39188">
    <property type="entry name" value="MEMBRANE-ASSOCIATED ZINC METALLOPROTEASE M50B"/>
    <property type="match status" value="1"/>
</dbReference>
<comment type="cofactor">
    <cofactor evidence="14 16">
        <name>Zn(2+)</name>
        <dbReference type="ChEBI" id="CHEBI:29105"/>
    </cofactor>
    <text evidence="14 16">Binds 1 zinc ion per subunit.</text>
</comment>
<comment type="caution">
    <text evidence="14">Lacks conserved residue(s) required for the propagation of feature annotation.</text>
</comment>
<dbReference type="PANTHER" id="PTHR39188:SF3">
    <property type="entry name" value="STAGE IV SPORULATION PROTEIN FB"/>
    <property type="match status" value="1"/>
</dbReference>
<keyword evidence="12 17" id="KW-0129">CBS domain</keyword>
<evidence type="ECO:0000259" key="18">
    <source>
        <dbReference type="PROSITE" id="PS51371"/>
    </source>
</evidence>
<proteinExistence type="inferred from homology"/>
<keyword evidence="8 14" id="KW-0378">Hydrolase</keyword>
<keyword evidence="7" id="KW-0677">Repeat</keyword>
<evidence type="ECO:0000256" key="2">
    <source>
        <dbReference type="ARBA" id="ARBA00007931"/>
    </source>
</evidence>
<evidence type="ECO:0000256" key="15">
    <source>
        <dbReference type="PIRSR" id="PIRSR006404-1"/>
    </source>
</evidence>
<feature type="binding site" evidence="16">
    <location>
        <position position="72"/>
    </location>
    <ligand>
        <name>Zn(2+)</name>
        <dbReference type="ChEBI" id="CHEBI:29105"/>
        <note>catalytic</note>
    </ligand>
</feature>
<evidence type="ECO:0000256" key="14">
    <source>
        <dbReference type="PIRNR" id="PIRNR006404"/>
    </source>
</evidence>
<evidence type="ECO:0000256" key="11">
    <source>
        <dbReference type="ARBA" id="ARBA00023049"/>
    </source>
</evidence>
<protein>
    <recommendedName>
        <fullName evidence="14">Zinc metalloprotease</fullName>
    </recommendedName>
</protein>
<dbReference type="AlphaFoldDB" id="A0A1F6V395"/>
<keyword evidence="10 14" id="KW-1133">Transmembrane helix</keyword>
<comment type="similarity">
    <text evidence="2 14">Belongs to the peptidase M50B family.</text>
</comment>
<evidence type="ECO:0000313" key="19">
    <source>
        <dbReference type="EMBL" id="OGI64102.1"/>
    </source>
</evidence>
<keyword evidence="9 14" id="KW-0862">Zinc</keyword>
<feature type="transmembrane region" description="Helical" evidence="14">
    <location>
        <begin position="108"/>
        <end position="131"/>
    </location>
</feature>
<feature type="domain" description="CBS" evidence="18">
    <location>
        <begin position="252"/>
        <end position="308"/>
    </location>
</feature>
<evidence type="ECO:0000256" key="13">
    <source>
        <dbReference type="ARBA" id="ARBA00023136"/>
    </source>
</evidence>
<dbReference type="Pfam" id="PF00571">
    <property type="entry name" value="CBS"/>
    <property type="match status" value="2"/>
</dbReference>
<dbReference type="PROSITE" id="PS51371">
    <property type="entry name" value="CBS"/>
    <property type="match status" value="2"/>
</dbReference>
<feature type="transmembrane region" description="Helical" evidence="14">
    <location>
        <begin position="143"/>
        <end position="163"/>
    </location>
</feature>
<dbReference type="GO" id="GO:0046872">
    <property type="term" value="F:metal ion binding"/>
    <property type="evidence" value="ECO:0007669"/>
    <property type="project" value="UniProtKB-UniRule"/>
</dbReference>
<dbReference type="PIRSF" id="PIRSF006404">
    <property type="entry name" value="UCP006404_Pept_M50_CBS"/>
    <property type="match status" value="1"/>
</dbReference>
<evidence type="ECO:0000256" key="4">
    <source>
        <dbReference type="ARBA" id="ARBA00022670"/>
    </source>
</evidence>
<feature type="transmembrane region" description="Helical" evidence="14">
    <location>
        <begin position="50"/>
        <end position="75"/>
    </location>
</feature>
<feature type="transmembrane region" description="Helical" evidence="14">
    <location>
        <begin position="20"/>
        <end position="38"/>
    </location>
</feature>
<keyword evidence="3" id="KW-1003">Cell membrane</keyword>
<dbReference type="InterPro" id="IPR000644">
    <property type="entry name" value="CBS_dom"/>
</dbReference>
<feature type="binding site" evidence="16">
    <location>
        <position position="166"/>
    </location>
    <ligand>
        <name>Zn(2+)</name>
        <dbReference type="ChEBI" id="CHEBI:29105"/>
        <note>catalytic</note>
    </ligand>
</feature>
<dbReference type="Gene3D" id="3.10.580.10">
    <property type="entry name" value="CBS-domain"/>
    <property type="match status" value="1"/>
</dbReference>
<evidence type="ECO:0000256" key="17">
    <source>
        <dbReference type="PROSITE-ProRule" id="PRU00703"/>
    </source>
</evidence>
<dbReference type="InterPro" id="IPR016483">
    <property type="entry name" value="UCP006404_Pept_M50_CBS"/>
</dbReference>
<evidence type="ECO:0000256" key="6">
    <source>
        <dbReference type="ARBA" id="ARBA00022723"/>
    </source>
</evidence>
<feature type="binding site" evidence="16">
    <location>
        <position position="68"/>
    </location>
    <ligand>
        <name>Zn(2+)</name>
        <dbReference type="ChEBI" id="CHEBI:29105"/>
        <note>catalytic</note>
    </ligand>
</feature>
<dbReference type="GO" id="GO:0006508">
    <property type="term" value="P:proteolysis"/>
    <property type="evidence" value="ECO:0007669"/>
    <property type="project" value="UniProtKB-KW"/>
</dbReference>
<evidence type="ECO:0000256" key="5">
    <source>
        <dbReference type="ARBA" id="ARBA00022692"/>
    </source>
</evidence>
<keyword evidence="11 14" id="KW-0482">Metalloprotease</keyword>
<feature type="domain" description="CBS" evidence="18">
    <location>
        <begin position="315"/>
        <end position="372"/>
    </location>
</feature>
<dbReference type="GO" id="GO:0005886">
    <property type="term" value="C:plasma membrane"/>
    <property type="evidence" value="ECO:0007669"/>
    <property type="project" value="UniProtKB-SubCell"/>
</dbReference>
<keyword evidence="13 14" id="KW-0472">Membrane</keyword>
<keyword evidence="6 14" id="KW-0479">Metal-binding</keyword>
<accession>A0A1F6V395</accession>
<dbReference type="CDD" id="cd06164">
    <property type="entry name" value="S2P-M50_SpoIVFB_CBS"/>
    <property type="match status" value="1"/>
</dbReference>
<evidence type="ECO:0000256" key="16">
    <source>
        <dbReference type="PIRSR" id="PIRSR006404-2"/>
    </source>
</evidence>
<evidence type="ECO:0000256" key="12">
    <source>
        <dbReference type="ARBA" id="ARBA00023122"/>
    </source>
</evidence>
<sequence length="377" mass="42214">MFTRRFTLFKLFGFEVKLDLSWLVLGFLVAWSLAQGMFPSIVPGLARETYWLMGVAGAFGLLFSIIFHELSHALVARRRGLRMHGITLFIFGGVAEMADEPRDAKTEFLMAVGGPIASFVLAFVFYQLYLFVGRDTPTAVSGVLYYFAFVNLLLGAFNLVPGFPLDGGRMLRAALWGWKKDLRWATRVSAAIGGGFGMALILLGVFVFVQGNFVTGMWYFLIGMFLRNAAGMSYQQLLVRDAIKGESVRRFMNPQIVTVDPGITVARLVSDFVYQSHHKAYPVVQYDRLMGIVSTDQIKTVPPPEWDRRTVHEIMLPSTSDNTIGPDTDVLNAWNRMSRTGKSRLMVVENKKLLGMLALSDLMKFLALKFDLERASG</sequence>
<evidence type="ECO:0000256" key="7">
    <source>
        <dbReference type="ARBA" id="ARBA00022737"/>
    </source>
</evidence>
<reference evidence="19 20" key="1">
    <citation type="journal article" date="2016" name="Nat. Commun.">
        <title>Thousands of microbial genomes shed light on interconnected biogeochemical processes in an aquifer system.</title>
        <authorList>
            <person name="Anantharaman K."/>
            <person name="Brown C.T."/>
            <person name="Hug L.A."/>
            <person name="Sharon I."/>
            <person name="Castelle C.J."/>
            <person name="Probst A.J."/>
            <person name="Thomas B.C."/>
            <person name="Singh A."/>
            <person name="Wilkins M.J."/>
            <person name="Karaoz U."/>
            <person name="Brodie E.L."/>
            <person name="Williams K.H."/>
            <person name="Hubbard S.S."/>
            <person name="Banfield J.F."/>
        </authorList>
    </citation>
    <scope>NUCLEOTIDE SEQUENCE [LARGE SCALE GENOMIC DNA]</scope>
</reference>
<evidence type="ECO:0000256" key="1">
    <source>
        <dbReference type="ARBA" id="ARBA00004651"/>
    </source>
</evidence>
<evidence type="ECO:0000256" key="9">
    <source>
        <dbReference type="ARBA" id="ARBA00022833"/>
    </source>
</evidence>
<dbReference type="SMART" id="SM00116">
    <property type="entry name" value="CBS"/>
    <property type="match status" value="2"/>
</dbReference>
<feature type="active site" evidence="15">
    <location>
        <position position="69"/>
    </location>
</feature>
<comment type="caution">
    <text evidence="19">The sequence shown here is derived from an EMBL/GenBank/DDBJ whole genome shotgun (WGS) entry which is preliminary data.</text>
</comment>
<comment type="subcellular location">
    <subcellularLocation>
        <location evidence="1">Cell membrane</location>
        <topology evidence="1">Multi-pass membrane protein</topology>
    </subcellularLocation>
</comment>
<evidence type="ECO:0000256" key="3">
    <source>
        <dbReference type="ARBA" id="ARBA00022475"/>
    </source>
</evidence>
<dbReference type="EMBL" id="MFSP01000141">
    <property type="protein sequence ID" value="OGI64102.1"/>
    <property type="molecule type" value="Genomic_DNA"/>
</dbReference>
<evidence type="ECO:0000313" key="20">
    <source>
        <dbReference type="Proteomes" id="UP000179076"/>
    </source>
</evidence>
<dbReference type="InterPro" id="IPR008915">
    <property type="entry name" value="Peptidase_M50"/>
</dbReference>
<dbReference type="InterPro" id="IPR046342">
    <property type="entry name" value="CBS_dom_sf"/>
</dbReference>
<gene>
    <name evidence="19" type="ORF">A2W18_01220</name>
</gene>
<keyword evidence="5 14" id="KW-0812">Transmembrane</keyword>